<dbReference type="Gene3D" id="3.30.565.10">
    <property type="entry name" value="Histidine kinase-like ATPase, C-terminal domain"/>
    <property type="match status" value="1"/>
</dbReference>
<dbReference type="CDD" id="cd16917">
    <property type="entry name" value="HATPase_UhpB-NarQ-NarX-like"/>
    <property type="match status" value="1"/>
</dbReference>
<dbReference type="InterPro" id="IPR029095">
    <property type="entry name" value="NarX-like_N"/>
</dbReference>
<dbReference type="GO" id="GO:0000155">
    <property type="term" value="F:phosphorelay sensor kinase activity"/>
    <property type="evidence" value="ECO:0007669"/>
    <property type="project" value="UniProtKB-UniRule"/>
</dbReference>
<evidence type="ECO:0000256" key="9">
    <source>
        <dbReference type="ARBA" id="ARBA00022777"/>
    </source>
</evidence>
<feature type="domain" description="Histidine kinase" evidence="17">
    <location>
        <begin position="386"/>
        <end position="582"/>
    </location>
</feature>
<dbReference type="InterPro" id="IPR036890">
    <property type="entry name" value="HATPase_C_sf"/>
</dbReference>
<dbReference type="PANTHER" id="PTHR24421:SF10">
    <property type="entry name" value="NITRATE_NITRITE SENSOR PROTEIN NARQ"/>
    <property type="match status" value="1"/>
</dbReference>
<evidence type="ECO:0000256" key="15">
    <source>
        <dbReference type="SAM" id="Coils"/>
    </source>
</evidence>
<proteinExistence type="predicted"/>
<dbReference type="GO" id="GO:0046983">
    <property type="term" value="F:protein dimerization activity"/>
    <property type="evidence" value="ECO:0007669"/>
    <property type="project" value="UniProtKB-UniRule"/>
</dbReference>
<dbReference type="InterPro" id="IPR050482">
    <property type="entry name" value="Sensor_HK_TwoCompSys"/>
</dbReference>
<dbReference type="Pfam" id="PF07730">
    <property type="entry name" value="HisKA_3"/>
    <property type="match status" value="1"/>
</dbReference>
<evidence type="ECO:0000313" key="19">
    <source>
        <dbReference type="EMBL" id="RCU51683.1"/>
    </source>
</evidence>
<keyword evidence="8 14" id="KW-0547">Nucleotide-binding</keyword>
<keyword evidence="4 14" id="KW-0997">Cell inner membrane</keyword>
<evidence type="ECO:0000256" key="3">
    <source>
        <dbReference type="ARBA" id="ARBA00022475"/>
    </source>
</evidence>
<gene>
    <name evidence="19" type="ORF">DU002_04210</name>
</gene>
<accession>A0A368NP71</accession>
<evidence type="ECO:0000256" key="8">
    <source>
        <dbReference type="ARBA" id="ARBA00022741"/>
    </source>
</evidence>
<dbReference type="InterPro" id="IPR011712">
    <property type="entry name" value="Sig_transdc_His_kin_sub3_dim/P"/>
</dbReference>
<organism evidence="19 20">
    <name type="scientific">Corallincola holothuriorum</name>
    <dbReference type="NCBI Taxonomy" id="2282215"/>
    <lineage>
        <taxon>Bacteria</taxon>
        <taxon>Pseudomonadati</taxon>
        <taxon>Pseudomonadota</taxon>
        <taxon>Gammaproteobacteria</taxon>
        <taxon>Alteromonadales</taxon>
        <taxon>Psychromonadaceae</taxon>
        <taxon>Corallincola</taxon>
    </lineage>
</organism>
<evidence type="ECO:0000259" key="18">
    <source>
        <dbReference type="PROSITE" id="PS50885"/>
    </source>
</evidence>
<dbReference type="Pfam" id="PF13675">
    <property type="entry name" value="PilJ"/>
    <property type="match status" value="1"/>
</dbReference>
<keyword evidence="6 14" id="KW-0808">Transferase</keyword>
<dbReference type="InterPro" id="IPR042295">
    <property type="entry name" value="NarX-like_N_sf"/>
</dbReference>
<evidence type="ECO:0000256" key="12">
    <source>
        <dbReference type="ARBA" id="ARBA00023012"/>
    </source>
</evidence>
<dbReference type="CDD" id="cd06225">
    <property type="entry name" value="HAMP"/>
    <property type="match status" value="1"/>
</dbReference>
<feature type="domain" description="HAMP" evidence="18">
    <location>
        <begin position="189"/>
        <end position="241"/>
    </location>
</feature>
<dbReference type="InterPro" id="IPR016380">
    <property type="entry name" value="Sig_transdc_His_kin_NarX/NarQ"/>
</dbReference>
<dbReference type="PROSITE" id="PS50109">
    <property type="entry name" value="HIS_KIN"/>
    <property type="match status" value="1"/>
</dbReference>
<feature type="transmembrane region" description="Helical" evidence="16">
    <location>
        <begin position="22"/>
        <end position="46"/>
    </location>
</feature>
<evidence type="ECO:0000313" key="20">
    <source>
        <dbReference type="Proteomes" id="UP000252558"/>
    </source>
</evidence>
<keyword evidence="3 14" id="KW-1003">Cell membrane</keyword>
<evidence type="ECO:0000256" key="2">
    <source>
        <dbReference type="ARBA" id="ARBA00004429"/>
    </source>
</evidence>
<keyword evidence="12 14" id="KW-0902">Two-component regulatory system</keyword>
<name>A0A368NP71_9GAMM</name>
<evidence type="ECO:0000256" key="14">
    <source>
        <dbReference type="PIRNR" id="PIRNR003167"/>
    </source>
</evidence>
<dbReference type="Proteomes" id="UP000252558">
    <property type="component" value="Unassembled WGS sequence"/>
</dbReference>
<evidence type="ECO:0000256" key="16">
    <source>
        <dbReference type="SAM" id="Phobius"/>
    </source>
</evidence>
<dbReference type="RefSeq" id="WP_114337112.1">
    <property type="nucleotide sequence ID" value="NZ_QPID01000002.1"/>
</dbReference>
<dbReference type="EMBL" id="QPID01000002">
    <property type="protein sequence ID" value="RCU51683.1"/>
    <property type="molecule type" value="Genomic_DNA"/>
</dbReference>
<evidence type="ECO:0000259" key="17">
    <source>
        <dbReference type="PROSITE" id="PS50109"/>
    </source>
</evidence>
<keyword evidence="10 14" id="KW-0067">ATP-binding</keyword>
<keyword evidence="5" id="KW-0597">Phosphoprotein</keyword>
<dbReference type="Gene3D" id="1.20.120.960">
    <property type="entry name" value="Histidine kinase NarX, sensor domain"/>
    <property type="match status" value="1"/>
</dbReference>
<comment type="caution">
    <text evidence="19">The sequence shown here is derived from an EMBL/GenBank/DDBJ whole genome shotgun (WGS) entry which is preliminary data.</text>
</comment>
<dbReference type="OrthoDB" id="9811306at2"/>
<evidence type="ECO:0000256" key="4">
    <source>
        <dbReference type="ARBA" id="ARBA00022519"/>
    </source>
</evidence>
<dbReference type="AlphaFoldDB" id="A0A368NP71"/>
<comment type="catalytic activity">
    <reaction evidence="1 14">
        <text>ATP + protein L-histidine = ADP + protein N-phospho-L-histidine.</text>
        <dbReference type="EC" id="2.7.13.3"/>
    </reaction>
</comment>
<dbReference type="EC" id="2.7.13.3" evidence="14"/>
<dbReference type="SUPFAM" id="SSF158472">
    <property type="entry name" value="HAMP domain-like"/>
    <property type="match status" value="1"/>
</dbReference>
<comment type="subcellular location">
    <subcellularLocation>
        <location evidence="2">Cell inner membrane</location>
        <topology evidence="2">Multi-pass membrane protein</topology>
    </subcellularLocation>
</comment>
<evidence type="ECO:0000256" key="6">
    <source>
        <dbReference type="ARBA" id="ARBA00022679"/>
    </source>
</evidence>
<dbReference type="Pfam" id="PF02518">
    <property type="entry name" value="HATPase_c"/>
    <property type="match status" value="1"/>
</dbReference>
<feature type="transmembrane region" description="Helical" evidence="16">
    <location>
        <begin position="162"/>
        <end position="187"/>
    </location>
</feature>
<dbReference type="InterPro" id="IPR005467">
    <property type="entry name" value="His_kinase_dom"/>
</dbReference>
<dbReference type="Gene3D" id="1.20.5.1930">
    <property type="match status" value="1"/>
</dbReference>
<keyword evidence="9 14" id="KW-0418">Kinase</keyword>
<dbReference type="Gene3D" id="6.10.340.10">
    <property type="match status" value="1"/>
</dbReference>
<evidence type="ECO:0000256" key="10">
    <source>
        <dbReference type="ARBA" id="ARBA00022840"/>
    </source>
</evidence>
<dbReference type="Pfam" id="PF00672">
    <property type="entry name" value="HAMP"/>
    <property type="match status" value="1"/>
</dbReference>
<sequence length="586" mass="65314">MTKTLQDIETQPSVPKHSLTRVISRTMTLMVVMAALAISVSILTLLQSHSDARAINVSGSLRMQNYRMAYSIETKAPEAEIQAKIVAFEHSLHEPALAKLLDRNTPPPLKRKYQAILDEWQVLKAHLTDPAKRPLYLAEVKSFVDRIDKLVFLLQSHLEDKVAMLVLFEAICLLVLLATAVFAIRFVSNQVVQPLKLLLHAAYQVKRGDFSVKVKTGKADELGLLSDAFNDMAADLAKLYEDLNQKVAEKTEKLHLANNTLSVLFQCSEAVHVSHVDDAQITELMNKIIDNTRINAMQATINPQLAHALRDRSSVGDMTVGGPRVCFALYINDISLGHLELISAEELDENELRLMSTFSRLISKVLHVELLLQQEQQLLLMEERSIIARELHDSLAQSLSYLKIQLTLLRRATQDVEGPSSAIMADLNTGLNSAYRQLRELLSTFRLSVKDDNLKTAINTVLKQLQPQTEAQLQLDYRVSEYPLPPHQYIHVLQIVREAVINAIKHADAKQIFVRCVYDGEGKIDIQVEDDGKGIGGEVPNKLHHYGVAIMKERAESLDGGLEIANKPDGGTLVSLCFPAVGNSVT</sequence>
<evidence type="ECO:0000256" key="5">
    <source>
        <dbReference type="ARBA" id="ARBA00022553"/>
    </source>
</evidence>
<feature type="coiled-coil region" evidence="15">
    <location>
        <begin position="233"/>
        <end position="260"/>
    </location>
</feature>
<evidence type="ECO:0000256" key="11">
    <source>
        <dbReference type="ARBA" id="ARBA00022989"/>
    </source>
</evidence>
<dbReference type="NCBIfam" id="NF008184">
    <property type="entry name" value="PRK10935.1"/>
    <property type="match status" value="1"/>
</dbReference>
<evidence type="ECO:0000256" key="1">
    <source>
        <dbReference type="ARBA" id="ARBA00000085"/>
    </source>
</evidence>
<dbReference type="GO" id="GO:0005886">
    <property type="term" value="C:plasma membrane"/>
    <property type="evidence" value="ECO:0007669"/>
    <property type="project" value="UniProtKB-SubCell"/>
</dbReference>
<keyword evidence="20" id="KW-1185">Reference proteome</keyword>
<dbReference type="InterPro" id="IPR003594">
    <property type="entry name" value="HATPase_dom"/>
</dbReference>
<keyword evidence="13 14" id="KW-0472">Membrane</keyword>
<dbReference type="SUPFAM" id="SSF55874">
    <property type="entry name" value="ATPase domain of HSP90 chaperone/DNA topoisomerase II/histidine kinase"/>
    <property type="match status" value="1"/>
</dbReference>
<keyword evidence="15" id="KW-0175">Coiled coil</keyword>
<dbReference type="PIRSF" id="PIRSF003167">
    <property type="entry name" value="STHK_NarX/NarQ"/>
    <property type="match status" value="1"/>
</dbReference>
<protein>
    <recommendedName>
        <fullName evidence="14">Sensor protein</fullName>
        <ecNumber evidence="14">2.7.13.3</ecNumber>
    </recommendedName>
</protein>
<dbReference type="CDD" id="cd22899">
    <property type="entry name" value="NarQ_sensor"/>
    <property type="match status" value="1"/>
</dbReference>
<keyword evidence="7 16" id="KW-0812">Transmembrane</keyword>
<evidence type="ECO:0000256" key="7">
    <source>
        <dbReference type="ARBA" id="ARBA00022692"/>
    </source>
</evidence>
<dbReference type="GO" id="GO:0005524">
    <property type="term" value="F:ATP binding"/>
    <property type="evidence" value="ECO:0007669"/>
    <property type="project" value="UniProtKB-UniRule"/>
</dbReference>
<dbReference type="PROSITE" id="PS50885">
    <property type="entry name" value="HAMP"/>
    <property type="match status" value="1"/>
</dbReference>
<evidence type="ECO:0000256" key="13">
    <source>
        <dbReference type="ARBA" id="ARBA00023136"/>
    </source>
</evidence>
<dbReference type="PANTHER" id="PTHR24421">
    <property type="entry name" value="NITRATE/NITRITE SENSOR PROTEIN NARX-RELATED"/>
    <property type="match status" value="1"/>
</dbReference>
<keyword evidence="11 16" id="KW-1133">Transmembrane helix</keyword>
<reference evidence="19 20" key="1">
    <citation type="submission" date="2018-07" db="EMBL/GenBank/DDBJ databases">
        <title>Corallincola holothuriorum sp. nov., a new facultative anaerobe isolated from sea cucumber Apostichopus japonicus.</title>
        <authorList>
            <person name="Xia H."/>
        </authorList>
    </citation>
    <scope>NUCLEOTIDE SEQUENCE [LARGE SCALE GENOMIC DNA]</scope>
    <source>
        <strain evidence="19 20">C4</strain>
    </source>
</reference>
<dbReference type="InterPro" id="IPR003660">
    <property type="entry name" value="HAMP_dom"/>
</dbReference>
<dbReference type="SMART" id="SM00304">
    <property type="entry name" value="HAMP"/>
    <property type="match status" value="1"/>
</dbReference>
<dbReference type="SMART" id="SM00387">
    <property type="entry name" value="HATPase_c"/>
    <property type="match status" value="1"/>
</dbReference>